<dbReference type="GO" id="GO:0003723">
    <property type="term" value="F:RNA binding"/>
    <property type="evidence" value="ECO:0007669"/>
    <property type="project" value="InterPro"/>
</dbReference>
<evidence type="ECO:0000256" key="5">
    <source>
        <dbReference type="HAMAP-Rule" id="MF_01080"/>
    </source>
</evidence>
<organism evidence="10 11">
    <name type="scientific">Solilutibacter silvestris</name>
    <dbReference type="NCBI Taxonomy" id="1645665"/>
    <lineage>
        <taxon>Bacteria</taxon>
        <taxon>Pseudomonadati</taxon>
        <taxon>Pseudomonadota</taxon>
        <taxon>Gammaproteobacteria</taxon>
        <taxon>Lysobacterales</taxon>
        <taxon>Lysobacteraceae</taxon>
        <taxon>Solilutibacter</taxon>
    </lineage>
</organism>
<dbReference type="InterPro" id="IPR020103">
    <property type="entry name" value="PsdUridine_synth_cat_dom_sf"/>
</dbReference>
<dbReference type="GO" id="GO:1990481">
    <property type="term" value="P:mRNA pseudouridine synthesis"/>
    <property type="evidence" value="ECO:0007669"/>
    <property type="project" value="TreeGrafter"/>
</dbReference>
<evidence type="ECO:0000256" key="3">
    <source>
        <dbReference type="ARBA" id="ARBA00022694"/>
    </source>
</evidence>
<reference evidence="10 11" key="1">
    <citation type="submission" date="2017-08" db="EMBL/GenBank/DDBJ databases">
        <title>Lysobacter sylvestris genome.</title>
        <authorList>
            <person name="Zhang D.-C."/>
            <person name="Albuquerque L."/>
            <person name="Franca L."/>
            <person name="Froufe H.J.C."/>
            <person name="Barroso C."/>
            <person name="Egas C."/>
            <person name="Da Costa M."/>
            <person name="Margesin R."/>
        </authorList>
    </citation>
    <scope>NUCLEOTIDE SEQUENCE [LARGE SCALE GENOMIC DNA]</scope>
    <source>
        <strain evidence="10 11">AM20-91</strain>
    </source>
</reference>
<dbReference type="SUPFAM" id="SSF55120">
    <property type="entry name" value="Pseudouridine synthase"/>
    <property type="match status" value="1"/>
</dbReference>
<evidence type="ECO:0000259" key="8">
    <source>
        <dbReference type="Pfam" id="PF09157"/>
    </source>
</evidence>
<evidence type="ECO:0000256" key="6">
    <source>
        <dbReference type="SAM" id="MobiDB-lite"/>
    </source>
</evidence>
<evidence type="ECO:0000313" key="11">
    <source>
        <dbReference type="Proteomes" id="UP000236220"/>
    </source>
</evidence>
<evidence type="ECO:0000259" key="7">
    <source>
        <dbReference type="Pfam" id="PF01509"/>
    </source>
</evidence>
<feature type="domain" description="Pseudouridine synthase II N-terminal" evidence="7">
    <location>
        <begin position="35"/>
        <end position="188"/>
    </location>
</feature>
<comment type="similarity">
    <text evidence="2 5">Belongs to the pseudouridine synthase TruB family. Type 1 subfamily.</text>
</comment>
<dbReference type="InterPro" id="IPR002501">
    <property type="entry name" value="PsdUridine_synth_N"/>
</dbReference>
<dbReference type="SUPFAM" id="SSF88697">
    <property type="entry name" value="PUA domain-like"/>
    <property type="match status" value="1"/>
</dbReference>
<name>A0A2K1PZ19_9GAMM</name>
<dbReference type="OrthoDB" id="9802309at2"/>
<comment type="caution">
    <text evidence="10">The sequence shown here is derived from an EMBL/GenBank/DDBJ whole genome shotgun (WGS) entry which is preliminary data.</text>
</comment>
<dbReference type="Pfam" id="PF01509">
    <property type="entry name" value="TruB_N"/>
    <property type="match status" value="1"/>
</dbReference>
<dbReference type="Pfam" id="PF09157">
    <property type="entry name" value="TruB-C_2"/>
    <property type="match status" value="1"/>
</dbReference>
<dbReference type="InterPro" id="IPR032819">
    <property type="entry name" value="TruB_C"/>
</dbReference>
<dbReference type="CDD" id="cd21152">
    <property type="entry name" value="PUA_TruB_bacterial"/>
    <property type="match status" value="1"/>
</dbReference>
<feature type="active site" description="Nucleophile" evidence="5">
    <location>
        <position position="50"/>
    </location>
</feature>
<comment type="catalytic activity">
    <reaction evidence="1 5">
        <text>uridine(55) in tRNA = pseudouridine(55) in tRNA</text>
        <dbReference type="Rhea" id="RHEA:42532"/>
        <dbReference type="Rhea" id="RHEA-COMP:10101"/>
        <dbReference type="Rhea" id="RHEA-COMP:10102"/>
        <dbReference type="ChEBI" id="CHEBI:65314"/>
        <dbReference type="ChEBI" id="CHEBI:65315"/>
        <dbReference type="EC" id="5.4.99.25"/>
    </reaction>
</comment>
<dbReference type="Gene3D" id="3.30.2350.10">
    <property type="entry name" value="Pseudouridine synthase"/>
    <property type="match status" value="1"/>
</dbReference>
<dbReference type="EC" id="5.4.99.25" evidence="5"/>
<feature type="region of interest" description="Disordered" evidence="6">
    <location>
        <begin position="316"/>
        <end position="341"/>
    </location>
</feature>
<feature type="compositionally biased region" description="Polar residues" evidence="6">
    <location>
        <begin position="323"/>
        <end position="332"/>
    </location>
</feature>
<dbReference type="CDD" id="cd02573">
    <property type="entry name" value="PseudoU_synth_EcTruB"/>
    <property type="match status" value="1"/>
</dbReference>
<proteinExistence type="inferred from homology"/>
<keyword evidence="4 5" id="KW-0413">Isomerase</keyword>
<dbReference type="InterPro" id="IPR014780">
    <property type="entry name" value="tRNA_psdUridine_synth_TruB"/>
</dbReference>
<gene>
    <name evidence="5" type="primary">truB</name>
    <name evidence="10" type="ORF">Lysil_2221</name>
</gene>
<accession>A0A2K1PZ19</accession>
<dbReference type="NCBIfam" id="TIGR00431">
    <property type="entry name" value="TruB"/>
    <property type="match status" value="1"/>
</dbReference>
<feature type="domain" description="tRNA pseudouridylate synthase B C-terminal" evidence="9">
    <location>
        <begin position="189"/>
        <end position="248"/>
    </location>
</feature>
<dbReference type="GO" id="GO:0160148">
    <property type="term" value="F:tRNA pseudouridine(55) synthase activity"/>
    <property type="evidence" value="ECO:0007669"/>
    <property type="project" value="UniProtKB-EC"/>
</dbReference>
<keyword evidence="3 5" id="KW-0819">tRNA processing</keyword>
<dbReference type="PANTHER" id="PTHR13767">
    <property type="entry name" value="TRNA-PSEUDOURIDINE SYNTHASE"/>
    <property type="match status" value="1"/>
</dbReference>
<dbReference type="HAMAP" id="MF_01080">
    <property type="entry name" value="TruB_bact"/>
    <property type="match status" value="1"/>
</dbReference>
<dbReference type="PANTHER" id="PTHR13767:SF2">
    <property type="entry name" value="PSEUDOURIDYLATE SYNTHASE TRUB1"/>
    <property type="match status" value="1"/>
</dbReference>
<keyword evidence="11" id="KW-1185">Reference proteome</keyword>
<comment type="function">
    <text evidence="5">Responsible for synthesis of pseudouridine from uracil-55 in the psi GC loop of transfer RNAs.</text>
</comment>
<dbReference type="GO" id="GO:0031119">
    <property type="term" value="P:tRNA pseudouridine synthesis"/>
    <property type="evidence" value="ECO:0007669"/>
    <property type="project" value="UniProtKB-UniRule"/>
</dbReference>
<dbReference type="InterPro" id="IPR015947">
    <property type="entry name" value="PUA-like_sf"/>
</dbReference>
<dbReference type="Proteomes" id="UP000236220">
    <property type="component" value="Unassembled WGS sequence"/>
</dbReference>
<sequence length="341" mass="37132">MTTPRPRSRFRKVDGILLLDKPRGPSSNQILQRVRHLFRAHKAGHTGALDPLATGLLPICFGEATKIAGGLLGARKAYEAVARLGIVTDTDDAEGQALREREVPNFDIPTLDAALRGLTGHIQQVPPIYSALKRGGEPLYMKARRGEKIELDPRPVDVHAFDLLNAADLLDEHPNLRLHVECGSGTYIRSLVRDLGEILGCGAHVTELRRLWVDPFREPKMWTLSALEELAERGERALDACLLPIETGMASWPQVHLSPAQALLLGQGQSVAGPFQPIGEVAVLDGWGKALGLGEVDASGRLRARRMFTWAVPGREAPELPESGNSDTNTMSHVVHGAEAR</sequence>
<dbReference type="Pfam" id="PF16198">
    <property type="entry name" value="TruB_C_2"/>
    <property type="match status" value="1"/>
</dbReference>
<evidence type="ECO:0000259" key="9">
    <source>
        <dbReference type="Pfam" id="PF16198"/>
    </source>
</evidence>
<evidence type="ECO:0000256" key="2">
    <source>
        <dbReference type="ARBA" id="ARBA00005642"/>
    </source>
</evidence>
<protein>
    <recommendedName>
        <fullName evidence="5">tRNA pseudouridine synthase B</fullName>
        <ecNumber evidence="5">5.4.99.25</ecNumber>
    </recommendedName>
    <alternativeName>
        <fullName evidence="5">tRNA pseudouridine(55) synthase</fullName>
        <shortName evidence="5">Psi55 synthase</shortName>
    </alternativeName>
    <alternativeName>
        <fullName evidence="5">tRNA pseudouridylate synthase</fullName>
    </alternativeName>
    <alternativeName>
        <fullName evidence="5">tRNA-uridine isomerase</fullName>
    </alternativeName>
</protein>
<dbReference type="InterPro" id="IPR036974">
    <property type="entry name" value="PUA_sf"/>
</dbReference>
<dbReference type="InterPro" id="IPR015240">
    <property type="entry name" value="tRNA_sdUridine_synth_fam1_C"/>
</dbReference>
<feature type="domain" description="tRNA pseudouridine synthase II TruB subfamily 1 C-terminal" evidence="8">
    <location>
        <begin position="253"/>
        <end position="308"/>
    </location>
</feature>
<dbReference type="Gene3D" id="2.30.130.10">
    <property type="entry name" value="PUA domain"/>
    <property type="match status" value="1"/>
</dbReference>
<evidence type="ECO:0000256" key="1">
    <source>
        <dbReference type="ARBA" id="ARBA00000385"/>
    </source>
</evidence>
<evidence type="ECO:0000256" key="4">
    <source>
        <dbReference type="ARBA" id="ARBA00023235"/>
    </source>
</evidence>
<dbReference type="EMBL" id="NPZB01000002">
    <property type="protein sequence ID" value="PNS08045.1"/>
    <property type="molecule type" value="Genomic_DNA"/>
</dbReference>
<evidence type="ECO:0000313" key="10">
    <source>
        <dbReference type="EMBL" id="PNS08045.1"/>
    </source>
</evidence>
<dbReference type="AlphaFoldDB" id="A0A2K1PZ19"/>